<dbReference type="EMBL" id="WHSC02000029">
    <property type="protein sequence ID" value="MDO6125215.1"/>
    <property type="molecule type" value="Genomic_DNA"/>
</dbReference>
<feature type="transmembrane region" description="Helical" evidence="1">
    <location>
        <begin position="21"/>
        <end position="39"/>
    </location>
</feature>
<protein>
    <submittedName>
        <fullName evidence="2">DUF1275 domain-containing protein</fullName>
    </submittedName>
</protein>
<name>A0ABT8XN99_9HYPH</name>
<accession>A0ABT8XN99</accession>
<proteinExistence type="predicted"/>
<keyword evidence="3" id="KW-1185">Reference proteome</keyword>
<dbReference type="PANTHER" id="PTHR37314:SF4">
    <property type="entry name" value="UPF0700 TRANSMEMBRANE PROTEIN YOAK"/>
    <property type="match status" value="1"/>
</dbReference>
<gene>
    <name evidence="2" type="ORF">GB928_028985</name>
</gene>
<dbReference type="InterPro" id="IPR010699">
    <property type="entry name" value="DUF1275"/>
</dbReference>
<dbReference type="Proteomes" id="UP001177080">
    <property type="component" value="Unassembled WGS sequence"/>
</dbReference>
<keyword evidence="1" id="KW-1133">Transmembrane helix</keyword>
<organism evidence="2 3">
    <name type="scientific">Shinella curvata</name>
    <dbReference type="NCBI Taxonomy" id="1817964"/>
    <lineage>
        <taxon>Bacteria</taxon>
        <taxon>Pseudomonadati</taxon>
        <taxon>Pseudomonadota</taxon>
        <taxon>Alphaproteobacteria</taxon>
        <taxon>Hyphomicrobiales</taxon>
        <taxon>Rhizobiaceae</taxon>
        <taxon>Shinella</taxon>
    </lineage>
</organism>
<evidence type="ECO:0000256" key="1">
    <source>
        <dbReference type="SAM" id="Phobius"/>
    </source>
</evidence>
<sequence>MLIREGDSRTLRADLMLASSLAFVAGGVNSAGFMAFRYFSANMTGNVSMSSELLAIGQWQAALAFLIVVVMFILGAFLASILIEVGKQRGRNNIYALTLVLESCVLKMVGVTARRTPVPPNALLILGMLSLTMGIQNAASTRISGSRVRTTHVSGIATDLGVGLAMLLGNRSGADKTAVRLRLKLYLANMASFGIGGFLGVIGLQYFGGASFAVFALPLLLLSGVYIRG</sequence>
<comment type="caution">
    <text evidence="2">The sequence shown here is derived from an EMBL/GenBank/DDBJ whole genome shotgun (WGS) entry which is preliminary data.</text>
</comment>
<dbReference type="PANTHER" id="PTHR37314">
    <property type="entry name" value="SLR0142 PROTEIN"/>
    <property type="match status" value="1"/>
</dbReference>
<feature type="transmembrane region" description="Helical" evidence="1">
    <location>
        <begin position="59"/>
        <end position="82"/>
    </location>
</feature>
<keyword evidence="1" id="KW-0812">Transmembrane</keyword>
<keyword evidence="1" id="KW-0472">Membrane</keyword>
<dbReference type="RefSeq" id="WP_244763716.1">
    <property type="nucleotide sequence ID" value="NZ_JALJCJ010000008.1"/>
</dbReference>
<evidence type="ECO:0000313" key="2">
    <source>
        <dbReference type="EMBL" id="MDO6125215.1"/>
    </source>
</evidence>
<feature type="transmembrane region" description="Helical" evidence="1">
    <location>
        <begin position="210"/>
        <end position="227"/>
    </location>
</feature>
<reference evidence="2" key="1">
    <citation type="submission" date="2022-04" db="EMBL/GenBank/DDBJ databases">
        <title>Shinella lacus sp. nov., a novel member of the genus Shinella from water.</title>
        <authorList>
            <person name="Deng Y."/>
        </authorList>
    </citation>
    <scope>NUCLEOTIDE SEQUENCE</scope>
    <source>
        <strain evidence="2">JCM 31239</strain>
    </source>
</reference>
<evidence type="ECO:0000313" key="3">
    <source>
        <dbReference type="Proteomes" id="UP001177080"/>
    </source>
</evidence>
<dbReference type="Pfam" id="PF06912">
    <property type="entry name" value="DUF1275"/>
    <property type="match status" value="1"/>
</dbReference>
<feature type="transmembrane region" description="Helical" evidence="1">
    <location>
        <begin position="185"/>
        <end position="204"/>
    </location>
</feature>